<proteinExistence type="predicted"/>
<protein>
    <recommendedName>
        <fullName evidence="4">DUF4907 domain-containing protein</fullName>
    </recommendedName>
</protein>
<dbReference type="RefSeq" id="WP_302038542.1">
    <property type="nucleotide sequence ID" value="NZ_JAUKPO010000008.1"/>
</dbReference>
<evidence type="ECO:0008006" key="4">
    <source>
        <dbReference type="Google" id="ProtNLM"/>
    </source>
</evidence>
<feature type="signal peptide" evidence="1">
    <location>
        <begin position="1"/>
        <end position="27"/>
    </location>
</feature>
<gene>
    <name evidence="2" type="ORF">Q0590_15815</name>
</gene>
<dbReference type="Proteomes" id="UP001168528">
    <property type="component" value="Unassembled WGS sequence"/>
</dbReference>
<name>A0ABT8R6L6_9BACT</name>
<keyword evidence="1" id="KW-0732">Signal</keyword>
<organism evidence="2 3">
    <name type="scientific">Rhodocytophaga aerolata</name>
    <dbReference type="NCBI Taxonomy" id="455078"/>
    <lineage>
        <taxon>Bacteria</taxon>
        <taxon>Pseudomonadati</taxon>
        <taxon>Bacteroidota</taxon>
        <taxon>Cytophagia</taxon>
        <taxon>Cytophagales</taxon>
        <taxon>Rhodocytophagaceae</taxon>
        <taxon>Rhodocytophaga</taxon>
    </lineage>
</organism>
<keyword evidence="3" id="KW-1185">Reference proteome</keyword>
<dbReference type="EMBL" id="JAUKPO010000008">
    <property type="protein sequence ID" value="MDO1447738.1"/>
    <property type="molecule type" value="Genomic_DNA"/>
</dbReference>
<reference evidence="2" key="1">
    <citation type="submission" date="2023-07" db="EMBL/GenBank/DDBJ databases">
        <title>The genome sequence of Rhodocytophaga aerolata KACC 12507.</title>
        <authorList>
            <person name="Zhang X."/>
        </authorList>
    </citation>
    <scope>NUCLEOTIDE SEQUENCE</scope>
    <source>
        <strain evidence="2">KACC 12507</strain>
    </source>
</reference>
<sequence length="117" mass="13643">MKTLINPCFIKATSLFFLLILHIQAVAESPAFSPDGGYWVVETNVQTKDFTIIKFYDARHHLLYEEKIEGRFVDIHKPKHRKMLDKSLKMLEHNNLIASQLKGYQQQITSALARKRE</sequence>
<feature type="chain" id="PRO_5045448863" description="DUF4907 domain-containing protein" evidence="1">
    <location>
        <begin position="28"/>
        <end position="117"/>
    </location>
</feature>
<evidence type="ECO:0000313" key="3">
    <source>
        <dbReference type="Proteomes" id="UP001168528"/>
    </source>
</evidence>
<accession>A0ABT8R6L6</accession>
<evidence type="ECO:0000313" key="2">
    <source>
        <dbReference type="EMBL" id="MDO1447738.1"/>
    </source>
</evidence>
<evidence type="ECO:0000256" key="1">
    <source>
        <dbReference type="SAM" id="SignalP"/>
    </source>
</evidence>
<comment type="caution">
    <text evidence="2">The sequence shown here is derived from an EMBL/GenBank/DDBJ whole genome shotgun (WGS) entry which is preliminary data.</text>
</comment>